<evidence type="ECO:0000313" key="3">
    <source>
        <dbReference type="Proteomes" id="UP000824267"/>
    </source>
</evidence>
<reference evidence="2" key="1">
    <citation type="journal article" date="2021" name="PeerJ">
        <title>Extensive microbial diversity within the chicken gut microbiome revealed by metagenomics and culture.</title>
        <authorList>
            <person name="Gilroy R."/>
            <person name="Ravi A."/>
            <person name="Getino M."/>
            <person name="Pursley I."/>
            <person name="Horton D.L."/>
            <person name="Alikhan N.F."/>
            <person name="Baker D."/>
            <person name="Gharbi K."/>
            <person name="Hall N."/>
            <person name="Watson M."/>
            <person name="Adriaenssens E.M."/>
            <person name="Foster-Nyarko E."/>
            <person name="Jarju S."/>
            <person name="Secka A."/>
            <person name="Antonio M."/>
            <person name="Oren A."/>
            <person name="Chaudhuri R.R."/>
            <person name="La Ragione R."/>
            <person name="Hildebrand F."/>
            <person name="Pallen M.J."/>
        </authorList>
    </citation>
    <scope>NUCLEOTIDE SEQUENCE</scope>
    <source>
        <strain evidence="2">Gambia16-930</strain>
    </source>
</reference>
<dbReference type="NCBIfam" id="TIGR04183">
    <property type="entry name" value="Por_Secre_tail"/>
    <property type="match status" value="1"/>
</dbReference>
<dbReference type="Proteomes" id="UP000824267">
    <property type="component" value="Unassembled WGS sequence"/>
</dbReference>
<feature type="non-terminal residue" evidence="2">
    <location>
        <position position="1"/>
    </location>
</feature>
<comment type="caution">
    <text evidence="2">The sequence shown here is derived from an EMBL/GenBank/DDBJ whole genome shotgun (WGS) entry which is preliminary data.</text>
</comment>
<dbReference type="EMBL" id="DXGG01000006">
    <property type="protein sequence ID" value="HIW86684.1"/>
    <property type="molecule type" value="Genomic_DNA"/>
</dbReference>
<gene>
    <name evidence="2" type="ORF">IAC47_00195</name>
</gene>
<proteinExistence type="predicted"/>
<organism evidence="2 3">
    <name type="scientific">Candidatus Onthomorpha intestinigallinarum</name>
    <dbReference type="NCBI Taxonomy" id="2840880"/>
    <lineage>
        <taxon>Bacteria</taxon>
        <taxon>Pseudomonadati</taxon>
        <taxon>Bacteroidota</taxon>
        <taxon>Bacteroidia</taxon>
        <taxon>Bacteroidales</taxon>
        <taxon>Candidatus Onthomorpha</taxon>
    </lineage>
</organism>
<accession>A0A9D1UG77</accession>
<protein>
    <submittedName>
        <fullName evidence="2">T9SS type A sorting domain-containing protein</fullName>
    </submittedName>
</protein>
<name>A0A9D1UG77_9BACT</name>
<evidence type="ECO:0000259" key="1">
    <source>
        <dbReference type="Pfam" id="PF18962"/>
    </source>
</evidence>
<sequence>NPTDGKCEIRSDYKIIDIELMDIQGRLIKAEKIGGNVYSLDISFLTDGVYIVNINTDRGSVKKKVVKR</sequence>
<dbReference type="AlphaFoldDB" id="A0A9D1UG77"/>
<dbReference type="InterPro" id="IPR026444">
    <property type="entry name" value="Secre_tail"/>
</dbReference>
<dbReference type="Pfam" id="PF18962">
    <property type="entry name" value="Por_Secre_tail"/>
    <property type="match status" value="1"/>
</dbReference>
<reference evidence="2" key="2">
    <citation type="submission" date="2021-04" db="EMBL/GenBank/DDBJ databases">
        <authorList>
            <person name="Gilroy R."/>
        </authorList>
    </citation>
    <scope>NUCLEOTIDE SEQUENCE</scope>
    <source>
        <strain evidence="2">Gambia16-930</strain>
    </source>
</reference>
<evidence type="ECO:0000313" key="2">
    <source>
        <dbReference type="EMBL" id="HIW86684.1"/>
    </source>
</evidence>
<feature type="domain" description="Secretion system C-terminal sorting" evidence="1">
    <location>
        <begin position="1"/>
        <end position="66"/>
    </location>
</feature>